<gene>
    <name evidence="2" type="ORF">DRB17_03470</name>
</gene>
<dbReference type="AlphaFoldDB" id="A0A369TDW8"/>
<evidence type="ECO:0000313" key="2">
    <source>
        <dbReference type="EMBL" id="RDD63513.1"/>
    </source>
</evidence>
<dbReference type="Proteomes" id="UP000253941">
    <property type="component" value="Unassembled WGS sequence"/>
</dbReference>
<feature type="transmembrane region" description="Helical" evidence="1">
    <location>
        <begin position="7"/>
        <end position="31"/>
    </location>
</feature>
<reference evidence="2 3" key="1">
    <citation type="submission" date="2018-07" db="EMBL/GenBank/DDBJ databases">
        <title>Venubactetium sediminum gen. nov., sp. nov., isolated from a marine solar saltern.</title>
        <authorList>
            <person name="Wang S."/>
        </authorList>
    </citation>
    <scope>NUCLEOTIDE SEQUENCE [LARGE SCALE GENOMIC DNA]</scope>
    <source>
        <strain evidence="2 3">WD2A32</strain>
    </source>
</reference>
<name>A0A369TDW8_9PROT</name>
<keyword evidence="1" id="KW-0472">Membrane</keyword>
<comment type="caution">
    <text evidence="2">The sequence shown here is derived from an EMBL/GenBank/DDBJ whole genome shotgun (WGS) entry which is preliminary data.</text>
</comment>
<evidence type="ECO:0000313" key="3">
    <source>
        <dbReference type="Proteomes" id="UP000253941"/>
    </source>
</evidence>
<dbReference type="EMBL" id="QPMH01000002">
    <property type="protein sequence ID" value="RDD63513.1"/>
    <property type="molecule type" value="Genomic_DNA"/>
</dbReference>
<evidence type="ECO:0000256" key="1">
    <source>
        <dbReference type="SAM" id="Phobius"/>
    </source>
</evidence>
<keyword evidence="1" id="KW-1133">Transmembrane helix</keyword>
<proteinExistence type="predicted"/>
<sequence length="70" mass="7547">MNVRDFVGYALGTAFVLAVTAGAVGAIVVLVTALPMILLVFPLTAGAIALVLSIGYLRHRRQRARGRRRR</sequence>
<organism evidence="2 3">
    <name type="scientific">Ferruginivarius sediminum</name>
    <dbReference type="NCBI Taxonomy" id="2661937"/>
    <lineage>
        <taxon>Bacteria</taxon>
        <taxon>Pseudomonadati</taxon>
        <taxon>Pseudomonadota</taxon>
        <taxon>Alphaproteobacteria</taxon>
        <taxon>Rhodospirillales</taxon>
        <taxon>Rhodospirillaceae</taxon>
        <taxon>Ferruginivarius</taxon>
    </lineage>
</organism>
<accession>A0A369TDW8</accession>
<feature type="transmembrane region" description="Helical" evidence="1">
    <location>
        <begin position="37"/>
        <end position="57"/>
    </location>
</feature>
<keyword evidence="3" id="KW-1185">Reference proteome</keyword>
<keyword evidence="1" id="KW-0812">Transmembrane</keyword>
<dbReference type="RefSeq" id="WP_114580768.1">
    <property type="nucleotide sequence ID" value="NZ_QPMH01000002.1"/>
</dbReference>
<protein>
    <submittedName>
        <fullName evidence="2">Uncharacterized protein</fullName>
    </submittedName>
</protein>